<dbReference type="InterPro" id="IPR035906">
    <property type="entry name" value="MetI-like_sf"/>
</dbReference>
<evidence type="ECO:0000256" key="5">
    <source>
        <dbReference type="ARBA" id="ARBA00022989"/>
    </source>
</evidence>
<feature type="transmembrane region" description="Helical" evidence="7">
    <location>
        <begin position="122"/>
        <end position="155"/>
    </location>
</feature>
<keyword evidence="3" id="KW-1003">Cell membrane</keyword>
<dbReference type="CDD" id="cd06261">
    <property type="entry name" value="TM_PBP2"/>
    <property type="match status" value="1"/>
</dbReference>
<organism evidence="9 10">
    <name type="scientific">Nonomuraea rosea</name>
    <dbReference type="NCBI Taxonomy" id="638574"/>
    <lineage>
        <taxon>Bacteria</taxon>
        <taxon>Bacillati</taxon>
        <taxon>Actinomycetota</taxon>
        <taxon>Actinomycetes</taxon>
        <taxon>Streptosporangiales</taxon>
        <taxon>Streptosporangiaceae</taxon>
        <taxon>Nonomuraea</taxon>
    </lineage>
</organism>
<evidence type="ECO:0000256" key="7">
    <source>
        <dbReference type="RuleBase" id="RU363032"/>
    </source>
</evidence>
<dbReference type="Gene3D" id="1.10.3720.10">
    <property type="entry name" value="MetI-like"/>
    <property type="match status" value="1"/>
</dbReference>
<evidence type="ECO:0000256" key="3">
    <source>
        <dbReference type="ARBA" id="ARBA00022475"/>
    </source>
</evidence>
<dbReference type="InterPro" id="IPR000515">
    <property type="entry name" value="MetI-like"/>
</dbReference>
<feature type="transmembrane region" description="Helical" evidence="7">
    <location>
        <begin position="84"/>
        <end position="110"/>
    </location>
</feature>
<protein>
    <submittedName>
        <fullName evidence="9">ABC transporter permease</fullName>
    </submittedName>
</protein>
<feature type="domain" description="ABC transmembrane type-1" evidence="8">
    <location>
        <begin position="80"/>
        <end position="269"/>
    </location>
</feature>
<name>A0ABP6WKT3_9ACTN</name>
<evidence type="ECO:0000256" key="2">
    <source>
        <dbReference type="ARBA" id="ARBA00022448"/>
    </source>
</evidence>
<dbReference type="Pfam" id="PF12911">
    <property type="entry name" value="OppC_N"/>
    <property type="match status" value="1"/>
</dbReference>
<keyword evidence="4 7" id="KW-0812">Transmembrane</keyword>
<dbReference type="Pfam" id="PF00528">
    <property type="entry name" value="BPD_transp_1"/>
    <property type="match status" value="1"/>
</dbReference>
<comment type="subcellular location">
    <subcellularLocation>
        <location evidence="1 7">Cell membrane</location>
        <topology evidence="1 7">Multi-pass membrane protein</topology>
    </subcellularLocation>
</comment>
<dbReference type="EMBL" id="BAABDQ010000006">
    <property type="protein sequence ID" value="GAA3551231.1"/>
    <property type="molecule type" value="Genomic_DNA"/>
</dbReference>
<dbReference type="PROSITE" id="PS50928">
    <property type="entry name" value="ABC_TM1"/>
    <property type="match status" value="1"/>
</dbReference>
<dbReference type="RefSeq" id="WP_345562830.1">
    <property type="nucleotide sequence ID" value="NZ_BAABDQ010000006.1"/>
</dbReference>
<keyword evidence="6 7" id="KW-0472">Membrane</keyword>
<evidence type="ECO:0000256" key="4">
    <source>
        <dbReference type="ARBA" id="ARBA00022692"/>
    </source>
</evidence>
<gene>
    <name evidence="9" type="ORF">GCM10022419_034430</name>
</gene>
<feature type="transmembrane region" description="Helical" evidence="7">
    <location>
        <begin position="19"/>
        <end position="41"/>
    </location>
</feature>
<evidence type="ECO:0000259" key="8">
    <source>
        <dbReference type="PROSITE" id="PS50928"/>
    </source>
</evidence>
<dbReference type="InterPro" id="IPR050366">
    <property type="entry name" value="BP-dependent_transpt_permease"/>
</dbReference>
<evidence type="ECO:0000313" key="9">
    <source>
        <dbReference type="EMBL" id="GAA3551231.1"/>
    </source>
</evidence>
<dbReference type="Proteomes" id="UP001500630">
    <property type="component" value="Unassembled WGS sequence"/>
</dbReference>
<sequence>MTPVEAPLRRTLPRIPDRFAAFGAVLIVLVVLASIMAPWLAPYPVDELNPLENLQPPSAAHWFGTDRVGRDLLTQILYGGRTSLFIAVAVLGVSALAGVTLGVVAGYAGGWVRDVIMRITDVFLAFPALLLSLALAVVLQPSVTTVIVAIAVTWWPWYTRLSASVAASIATRSYVDAARCLGVPAPLIILRHVLPNSLTPVLVQLSLDAGGVILTSAALSYLGLGAQEPTAEWGLMVQQGQTLFTTNWWVVTFPGLAILVTAFAFNVLGEGLRNALDPRRVVK</sequence>
<evidence type="ECO:0000313" key="10">
    <source>
        <dbReference type="Proteomes" id="UP001500630"/>
    </source>
</evidence>
<feature type="transmembrane region" description="Helical" evidence="7">
    <location>
        <begin position="248"/>
        <end position="269"/>
    </location>
</feature>
<reference evidence="10" key="1">
    <citation type="journal article" date="2019" name="Int. J. Syst. Evol. Microbiol.">
        <title>The Global Catalogue of Microorganisms (GCM) 10K type strain sequencing project: providing services to taxonomists for standard genome sequencing and annotation.</title>
        <authorList>
            <consortium name="The Broad Institute Genomics Platform"/>
            <consortium name="The Broad Institute Genome Sequencing Center for Infectious Disease"/>
            <person name="Wu L."/>
            <person name="Ma J."/>
        </authorList>
    </citation>
    <scope>NUCLEOTIDE SEQUENCE [LARGE SCALE GENOMIC DNA]</scope>
    <source>
        <strain evidence="10">JCM 17326</strain>
    </source>
</reference>
<keyword evidence="2 7" id="KW-0813">Transport</keyword>
<dbReference type="SUPFAM" id="SSF161098">
    <property type="entry name" value="MetI-like"/>
    <property type="match status" value="1"/>
</dbReference>
<accession>A0ABP6WKT3</accession>
<comment type="caution">
    <text evidence="9">The sequence shown here is derived from an EMBL/GenBank/DDBJ whole genome shotgun (WGS) entry which is preliminary data.</text>
</comment>
<comment type="similarity">
    <text evidence="7">Belongs to the binding-protein-dependent transport system permease family.</text>
</comment>
<dbReference type="PANTHER" id="PTHR43386:SF1">
    <property type="entry name" value="D,D-DIPEPTIDE TRANSPORT SYSTEM PERMEASE PROTEIN DDPC-RELATED"/>
    <property type="match status" value="1"/>
</dbReference>
<proteinExistence type="inferred from homology"/>
<dbReference type="PANTHER" id="PTHR43386">
    <property type="entry name" value="OLIGOPEPTIDE TRANSPORT SYSTEM PERMEASE PROTEIN APPC"/>
    <property type="match status" value="1"/>
</dbReference>
<evidence type="ECO:0000256" key="1">
    <source>
        <dbReference type="ARBA" id="ARBA00004651"/>
    </source>
</evidence>
<dbReference type="InterPro" id="IPR025966">
    <property type="entry name" value="OppC_N"/>
</dbReference>
<evidence type="ECO:0000256" key="6">
    <source>
        <dbReference type="ARBA" id="ARBA00023136"/>
    </source>
</evidence>
<keyword evidence="5 7" id="KW-1133">Transmembrane helix</keyword>
<keyword evidence="10" id="KW-1185">Reference proteome</keyword>